<evidence type="ECO:0000313" key="2">
    <source>
        <dbReference type="Proteomes" id="UP000198662"/>
    </source>
</evidence>
<dbReference type="OrthoDB" id="2086631at2"/>
<protein>
    <recommendedName>
        <fullName evidence="3">Proteins of 100 residues with WXG</fullName>
    </recommendedName>
</protein>
<dbReference type="AlphaFoldDB" id="A0A1G9CF73"/>
<reference evidence="2" key="1">
    <citation type="submission" date="2016-10" db="EMBL/GenBank/DDBJ databases">
        <authorList>
            <person name="Varghese N."/>
            <person name="Submissions S."/>
        </authorList>
    </citation>
    <scope>NUCLEOTIDE SEQUENCE [LARGE SCALE GENOMIC DNA]</scope>
    <source>
        <strain evidence="2">CGMCC 4.3147</strain>
    </source>
</reference>
<gene>
    <name evidence="1" type="ORF">SAMN05216298_0296</name>
</gene>
<dbReference type="EMBL" id="FNGF01000001">
    <property type="protein sequence ID" value="SDK50114.1"/>
    <property type="molecule type" value="Genomic_DNA"/>
</dbReference>
<accession>A0A1G9CF73</accession>
<proteinExistence type="predicted"/>
<evidence type="ECO:0008006" key="3">
    <source>
        <dbReference type="Google" id="ProtNLM"/>
    </source>
</evidence>
<keyword evidence="2" id="KW-1185">Reference proteome</keyword>
<sequence length="233" mass="24105">MSDNPLVADVKSTRTATTGFWPIEDAKGVVTAIESGNWISGGLAVTGAALSGASMVMDPIGSLLSAGIGWAMEYFEPLREILDALAGKPDVVTSHAATWTNVAGAMAQIGEQIDAAVQADLTEWDDDAADAYRQKILFGVEAAFGLAGAAETLAAATTAASSLVQAVRDTVRDLIADLVARVIVWAVEAIFVVTIPVIASQIAAAVVRWLGIITGLVDALVNSLQDLLTLVRG</sequence>
<dbReference type="Proteomes" id="UP000198662">
    <property type="component" value="Unassembled WGS sequence"/>
</dbReference>
<evidence type="ECO:0000313" key="1">
    <source>
        <dbReference type="EMBL" id="SDK50114.1"/>
    </source>
</evidence>
<name>A0A1G9CF73_9ACTN</name>
<dbReference type="RefSeq" id="WP_091041574.1">
    <property type="nucleotide sequence ID" value="NZ_FNGF01000001.1"/>
</dbReference>
<organism evidence="1 2">
    <name type="scientific">Glycomyces sambucus</name>
    <dbReference type="NCBI Taxonomy" id="380244"/>
    <lineage>
        <taxon>Bacteria</taxon>
        <taxon>Bacillati</taxon>
        <taxon>Actinomycetota</taxon>
        <taxon>Actinomycetes</taxon>
        <taxon>Glycomycetales</taxon>
        <taxon>Glycomycetaceae</taxon>
        <taxon>Glycomyces</taxon>
    </lineage>
</organism>
<dbReference type="STRING" id="380244.SAMN05216298_0296"/>